<feature type="signal peptide" evidence="2">
    <location>
        <begin position="1"/>
        <end position="23"/>
    </location>
</feature>
<dbReference type="Gene3D" id="3.40.50.1980">
    <property type="entry name" value="Nitrogenase molybdenum iron protein domain"/>
    <property type="match status" value="2"/>
</dbReference>
<evidence type="ECO:0000256" key="2">
    <source>
        <dbReference type="SAM" id="SignalP"/>
    </source>
</evidence>
<dbReference type="PANTHER" id="PTHR30535:SF34">
    <property type="entry name" value="MOLYBDATE-BINDING PROTEIN MOLA"/>
    <property type="match status" value="1"/>
</dbReference>
<dbReference type="Pfam" id="PF01497">
    <property type="entry name" value="Peripla_BP_2"/>
    <property type="match status" value="1"/>
</dbReference>
<dbReference type="PROSITE" id="PS51257">
    <property type="entry name" value="PROKAR_LIPOPROTEIN"/>
    <property type="match status" value="1"/>
</dbReference>
<name>A0A395VE69_9FIRM</name>
<evidence type="ECO:0000259" key="3">
    <source>
        <dbReference type="PROSITE" id="PS50983"/>
    </source>
</evidence>
<evidence type="ECO:0000313" key="4">
    <source>
        <dbReference type="EMBL" id="RGS41792.1"/>
    </source>
</evidence>
<comment type="similarity">
    <text evidence="1">Belongs to the bacterial solute-binding protein 8 family.</text>
</comment>
<protein>
    <submittedName>
        <fullName evidence="4">Ferrichrome ABC transporter substrate-binding protein</fullName>
    </submittedName>
</protein>
<dbReference type="Proteomes" id="UP000266172">
    <property type="component" value="Unassembled WGS sequence"/>
</dbReference>
<comment type="caution">
    <text evidence="4">The sequence shown here is derived from an EMBL/GenBank/DDBJ whole genome shotgun (WGS) entry which is preliminary data.</text>
</comment>
<feature type="domain" description="Fe/B12 periplasmic-binding" evidence="3">
    <location>
        <begin position="197"/>
        <end position="469"/>
    </location>
</feature>
<proteinExistence type="inferred from homology"/>
<keyword evidence="2" id="KW-0732">Signal</keyword>
<dbReference type="RefSeq" id="WP_118096020.1">
    <property type="nucleotide sequence ID" value="NZ_QRVL01000001.1"/>
</dbReference>
<dbReference type="InterPro" id="IPR002491">
    <property type="entry name" value="ABC_transptr_periplasmic_BD"/>
</dbReference>
<evidence type="ECO:0000313" key="5">
    <source>
        <dbReference type="Proteomes" id="UP000266172"/>
    </source>
</evidence>
<dbReference type="EMBL" id="QRVL01000001">
    <property type="protein sequence ID" value="RGS41792.1"/>
    <property type="molecule type" value="Genomic_DNA"/>
</dbReference>
<gene>
    <name evidence="4" type="ORF">DWX93_00130</name>
</gene>
<dbReference type="PROSITE" id="PS50983">
    <property type="entry name" value="FE_B12_PBP"/>
    <property type="match status" value="1"/>
</dbReference>
<feature type="chain" id="PRO_5038332912" evidence="2">
    <location>
        <begin position="24"/>
        <end position="480"/>
    </location>
</feature>
<dbReference type="PANTHER" id="PTHR30535">
    <property type="entry name" value="VITAMIN B12-BINDING PROTEIN"/>
    <property type="match status" value="1"/>
</dbReference>
<evidence type="ECO:0000256" key="1">
    <source>
        <dbReference type="ARBA" id="ARBA00008814"/>
    </source>
</evidence>
<reference evidence="4 5" key="1">
    <citation type="submission" date="2018-08" db="EMBL/GenBank/DDBJ databases">
        <title>A genome reference for cultivated species of the human gut microbiota.</title>
        <authorList>
            <person name="Zou Y."/>
            <person name="Xue W."/>
            <person name="Luo G."/>
        </authorList>
    </citation>
    <scope>NUCLEOTIDE SEQUENCE [LARGE SCALE GENOMIC DNA]</scope>
    <source>
        <strain evidence="4 5">AF22-12AC</strain>
    </source>
</reference>
<dbReference type="InterPro" id="IPR050902">
    <property type="entry name" value="ABC_Transporter_SBP"/>
</dbReference>
<accession>A0A395VE69</accession>
<sequence>MKKKVTELIVCLLSVICFLTACHTPQSEKLADGIYQADVTLTGGSGRATVDSPAALTVEGGKIYATIVWSSPYYDYMIVEDETCYNEAEAGENSTFTIPIEKLPCEISVIADTTAMSVPHEIEYTLSFALKETDFSELTKTGQWDLSYATQYRVEQYGEYDLITMADDSRFLLVPENVPVPEHVPEDVVVLKQPLDHTYLVSSSVMDMIREIGALSDIRLTGVKESDWYIEKAAAAMEDGRMLYAGKYNEPDYELILKEGCNFALENTMIGHNPEVKEKLESLGIPVMVERSSYEEHPLGRLEWIRLYGLLYGKEQEADAFYEEQLKKIEPIMEKEDTGRTVAFFYITANGAVNVRKPNDYIAQMIGLAGGTYVLNDRLSAEENALSTMNMQMEDFYAAAKDADILIYNSTIEGELYSVDELLAKSTLFSDFKAVKEGNVYCTGSNFFQESTGTCDFIEDLHKVLADETDDNYRFLKHVR</sequence>
<dbReference type="SUPFAM" id="SSF53807">
    <property type="entry name" value="Helical backbone' metal receptor"/>
    <property type="match status" value="1"/>
</dbReference>
<dbReference type="AlphaFoldDB" id="A0A395VE69"/>
<organism evidence="4 5">
    <name type="scientific">Roseburia hominis</name>
    <dbReference type="NCBI Taxonomy" id="301301"/>
    <lineage>
        <taxon>Bacteria</taxon>
        <taxon>Bacillati</taxon>
        <taxon>Bacillota</taxon>
        <taxon>Clostridia</taxon>
        <taxon>Lachnospirales</taxon>
        <taxon>Lachnospiraceae</taxon>
        <taxon>Roseburia</taxon>
    </lineage>
</organism>